<accession>A0A5J4RLU7</accession>
<name>A0A5J4RLU7_9ZZZZ</name>
<organism evidence="1">
    <name type="scientific">termite gut metagenome</name>
    <dbReference type="NCBI Taxonomy" id="433724"/>
    <lineage>
        <taxon>unclassified sequences</taxon>
        <taxon>metagenomes</taxon>
        <taxon>organismal metagenomes</taxon>
    </lineage>
</organism>
<comment type="caution">
    <text evidence="1">The sequence shown here is derived from an EMBL/GenBank/DDBJ whole genome shotgun (WGS) entry which is preliminary data.</text>
</comment>
<gene>
    <name evidence="1" type="ORF">EZS27_016625</name>
</gene>
<dbReference type="EMBL" id="SNRY01000927">
    <property type="protein sequence ID" value="KAA6335106.1"/>
    <property type="molecule type" value="Genomic_DNA"/>
</dbReference>
<evidence type="ECO:0000313" key="1">
    <source>
        <dbReference type="EMBL" id="KAA6335106.1"/>
    </source>
</evidence>
<dbReference type="AlphaFoldDB" id="A0A5J4RLU7"/>
<proteinExistence type="predicted"/>
<sequence>MNELLLELNLNPNKTSGKQTEFASLFGWSPQCLVKLLKGENFGLQPVFVHHY</sequence>
<protein>
    <submittedName>
        <fullName evidence="1">Uncharacterized protein</fullName>
    </submittedName>
</protein>
<reference evidence="1" key="1">
    <citation type="submission" date="2019-03" db="EMBL/GenBank/DDBJ databases">
        <title>Single cell metagenomics reveals metabolic interactions within the superorganism composed of flagellate Streblomastix strix and complex community of Bacteroidetes bacteria on its surface.</title>
        <authorList>
            <person name="Treitli S.C."/>
            <person name="Kolisko M."/>
            <person name="Husnik F."/>
            <person name="Keeling P."/>
            <person name="Hampl V."/>
        </authorList>
    </citation>
    <scope>NUCLEOTIDE SEQUENCE</scope>
    <source>
        <strain evidence="1">STM</strain>
    </source>
</reference>